<dbReference type="PROSITE" id="PS51698">
    <property type="entry name" value="U_BOX"/>
    <property type="match status" value="1"/>
</dbReference>
<evidence type="ECO:0000313" key="6">
    <source>
        <dbReference type="Proteomes" id="UP000095767"/>
    </source>
</evidence>
<dbReference type="GO" id="GO:0004842">
    <property type="term" value="F:ubiquitin-protein transferase activity"/>
    <property type="evidence" value="ECO:0007669"/>
    <property type="project" value="InterPro"/>
</dbReference>
<dbReference type="Gene3D" id="3.30.40.10">
    <property type="entry name" value="Zinc/RING finger domain, C3HC4 (zinc finger)"/>
    <property type="match status" value="1"/>
</dbReference>
<dbReference type="STRING" id="888268.A0A1E5W8F7"/>
<organism evidence="5 6">
    <name type="scientific">Dichanthelium oligosanthes</name>
    <dbReference type="NCBI Taxonomy" id="888268"/>
    <lineage>
        <taxon>Eukaryota</taxon>
        <taxon>Viridiplantae</taxon>
        <taxon>Streptophyta</taxon>
        <taxon>Embryophyta</taxon>
        <taxon>Tracheophyta</taxon>
        <taxon>Spermatophyta</taxon>
        <taxon>Magnoliopsida</taxon>
        <taxon>Liliopsida</taxon>
        <taxon>Poales</taxon>
        <taxon>Poaceae</taxon>
        <taxon>PACMAD clade</taxon>
        <taxon>Panicoideae</taxon>
        <taxon>Panicodae</taxon>
        <taxon>Paniceae</taxon>
        <taxon>Dichantheliinae</taxon>
        <taxon>Dichanthelium</taxon>
    </lineage>
</organism>
<dbReference type="SUPFAM" id="SSF57850">
    <property type="entry name" value="RING/U-box"/>
    <property type="match status" value="1"/>
</dbReference>
<dbReference type="Proteomes" id="UP000095767">
    <property type="component" value="Unassembled WGS sequence"/>
</dbReference>
<dbReference type="GO" id="GO:0016567">
    <property type="term" value="P:protein ubiquitination"/>
    <property type="evidence" value="ECO:0007669"/>
    <property type="project" value="UniProtKB-UniPathway"/>
</dbReference>
<dbReference type="UniPathway" id="UPA00143"/>
<feature type="domain" description="U-box" evidence="4">
    <location>
        <begin position="228"/>
        <end position="286"/>
    </location>
</feature>
<dbReference type="SMART" id="SM00504">
    <property type="entry name" value="Ubox"/>
    <property type="match status" value="1"/>
</dbReference>
<protein>
    <recommendedName>
        <fullName evidence="4">U-box domain-containing protein</fullName>
    </recommendedName>
</protein>
<feature type="compositionally biased region" description="Basic and acidic residues" evidence="3">
    <location>
        <begin position="143"/>
        <end position="167"/>
    </location>
</feature>
<gene>
    <name evidence="5" type="ORF">BAE44_0005324</name>
</gene>
<evidence type="ECO:0000256" key="1">
    <source>
        <dbReference type="ARBA" id="ARBA00004906"/>
    </source>
</evidence>
<feature type="compositionally biased region" description="Basic residues" evidence="3">
    <location>
        <begin position="20"/>
        <end position="30"/>
    </location>
</feature>
<accession>A0A1E5W8F7</accession>
<feature type="compositionally biased region" description="Pro residues" evidence="3">
    <location>
        <begin position="108"/>
        <end position="119"/>
    </location>
</feature>
<feature type="non-terminal residue" evidence="5">
    <location>
        <position position="286"/>
    </location>
</feature>
<proteinExistence type="predicted"/>
<comment type="caution">
    <text evidence="5">The sequence shown here is derived from an EMBL/GenBank/DDBJ whole genome shotgun (WGS) entry which is preliminary data.</text>
</comment>
<feature type="compositionally biased region" description="Basic residues" evidence="3">
    <location>
        <begin position="44"/>
        <end position="55"/>
    </location>
</feature>
<sequence>MHLLPPPACPPPPRLPRPAPARRKCSRRHPLPPGRSPRAAGLRHQPHGRRRRSPQRRVVLLPRRRVLRLGRRGLRRRRPRRVPAPPRPRPSVACGTCSREARHRRLHLPPPLRAGPPRAPDSAAARARPSRRRCAAPPPALGDLERGSERTHGVKEEGLRSEQRAGKSDSSSSAVDSSFSAADSSSSPPFEPMASGTGRPWWAPPPSSTVTAPSAPPYHSPPSSFTADPPAEFLCSISGSLMADPVVVPPGQTFERTCIQAYAALAFSPPAVAADLAASVSASSPL</sequence>
<comment type="pathway">
    <text evidence="1">Protein modification; protein ubiquitination.</text>
</comment>
<reference evidence="5 6" key="1">
    <citation type="submission" date="2016-09" db="EMBL/GenBank/DDBJ databases">
        <title>The draft genome of Dichanthelium oligosanthes: A C3 panicoid grass species.</title>
        <authorList>
            <person name="Studer A.J."/>
            <person name="Schnable J.C."/>
            <person name="Brutnell T.P."/>
        </authorList>
    </citation>
    <scope>NUCLEOTIDE SEQUENCE [LARGE SCALE GENOMIC DNA]</scope>
    <source>
        <strain evidence="6">cv. Kellogg 1175</strain>
        <tissue evidence="5">Leaf</tissue>
    </source>
</reference>
<evidence type="ECO:0000313" key="5">
    <source>
        <dbReference type="EMBL" id="OEL33657.1"/>
    </source>
</evidence>
<dbReference type="InterPro" id="IPR013083">
    <property type="entry name" value="Znf_RING/FYVE/PHD"/>
</dbReference>
<evidence type="ECO:0000259" key="4">
    <source>
        <dbReference type="PROSITE" id="PS51698"/>
    </source>
</evidence>
<dbReference type="InterPro" id="IPR003613">
    <property type="entry name" value="Ubox_domain"/>
</dbReference>
<dbReference type="AlphaFoldDB" id="A0A1E5W8F7"/>
<evidence type="ECO:0000256" key="3">
    <source>
        <dbReference type="SAM" id="MobiDB-lite"/>
    </source>
</evidence>
<dbReference type="OrthoDB" id="7537227at2759"/>
<dbReference type="Pfam" id="PF04564">
    <property type="entry name" value="U-box"/>
    <property type="match status" value="1"/>
</dbReference>
<keyword evidence="6" id="KW-1185">Reference proteome</keyword>
<feature type="compositionally biased region" description="Low complexity" evidence="3">
    <location>
        <begin position="168"/>
        <end position="187"/>
    </location>
</feature>
<keyword evidence="2" id="KW-0808">Transferase</keyword>
<feature type="compositionally biased region" description="Basic residues" evidence="3">
    <location>
        <begin position="62"/>
        <end position="81"/>
    </location>
</feature>
<evidence type="ECO:0000256" key="2">
    <source>
        <dbReference type="ARBA" id="ARBA00022679"/>
    </source>
</evidence>
<name>A0A1E5W8F7_9POAL</name>
<feature type="compositionally biased region" description="Pro residues" evidence="3">
    <location>
        <begin position="1"/>
        <end position="19"/>
    </location>
</feature>
<dbReference type="EMBL" id="LWDX02018049">
    <property type="protein sequence ID" value="OEL33657.1"/>
    <property type="molecule type" value="Genomic_DNA"/>
</dbReference>
<feature type="region of interest" description="Disordered" evidence="3">
    <location>
        <begin position="1"/>
        <end position="225"/>
    </location>
</feature>